<dbReference type="RefSeq" id="WP_341397536.1">
    <property type="nucleotide sequence ID" value="NZ_JBBUTI010000002.1"/>
</dbReference>
<reference evidence="1 2" key="1">
    <citation type="submission" date="2024-04" db="EMBL/GenBank/DDBJ databases">
        <title>Novel species of the genus Ideonella isolated from streams.</title>
        <authorList>
            <person name="Lu H."/>
        </authorList>
    </citation>
    <scope>NUCLEOTIDE SEQUENCE [LARGE SCALE GENOMIC DNA]</scope>
    <source>
        <strain evidence="1 2">LYT19W</strain>
    </source>
</reference>
<dbReference type="Pfam" id="PF11828">
    <property type="entry name" value="DUF3348"/>
    <property type="match status" value="1"/>
</dbReference>
<proteinExistence type="predicted"/>
<protein>
    <submittedName>
        <fullName evidence="1">DUF3348 family protein</fullName>
    </submittedName>
</protein>
<organism evidence="1 2">
    <name type="scientific">Ideonella margarita</name>
    <dbReference type="NCBI Taxonomy" id="2984191"/>
    <lineage>
        <taxon>Bacteria</taxon>
        <taxon>Pseudomonadati</taxon>
        <taxon>Pseudomonadota</taxon>
        <taxon>Betaproteobacteria</taxon>
        <taxon>Burkholderiales</taxon>
        <taxon>Sphaerotilaceae</taxon>
        <taxon>Ideonella</taxon>
    </lineage>
</organism>
<comment type="caution">
    <text evidence="1">The sequence shown here is derived from an EMBL/GenBank/DDBJ whole genome shotgun (WGS) entry which is preliminary data.</text>
</comment>
<dbReference type="Proteomes" id="UP001379945">
    <property type="component" value="Unassembled WGS sequence"/>
</dbReference>
<dbReference type="EMBL" id="JBBUTI010000002">
    <property type="protein sequence ID" value="MEK8045372.1"/>
    <property type="molecule type" value="Genomic_DNA"/>
</dbReference>
<evidence type="ECO:0000313" key="2">
    <source>
        <dbReference type="Proteomes" id="UP001379945"/>
    </source>
</evidence>
<keyword evidence="2" id="KW-1185">Reference proteome</keyword>
<accession>A0ABU9C0K1</accession>
<sequence length="257" mass="27666">MAQDASLASLNGSALVGLLKQLSLFDASVAAPSFADGMSRWLGWTEAGALFAALHGGLEPAPAGTKVLDAAKAAQAVSRLQAVFEQSIRDEPLLRGGQKPAGLRALPASAAVLRLDDSDVAPYRQRYAAIQQNMDMALDGLRSQLRASLAHRGGVSARLAALDAVMAQVAGAHERQLLSMMPLLVERHFDRLRSAAARSEAAVEEARWGVVFRQDMQRLLHAELALRLMPLQGLLEALQHPEQHTDERRKEEQSSGV</sequence>
<gene>
    <name evidence="1" type="ORF">AACH00_03310</name>
</gene>
<dbReference type="InterPro" id="IPR021783">
    <property type="entry name" value="DUF3348"/>
</dbReference>
<name>A0ABU9C0K1_9BURK</name>
<evidence type="ECO:0000313" key="1">
    <source>
        <dbReference type="EMBL" id="MEK8045372.1"/>
    </source>
</evidence>